<feature type="domain" description="Pyrin" evidence="2">
    <location>
        <begin position="1"/>
        <end position="82"/>
    </location>
</feature>
<protein>
    <recommendedName>
        <fullName evidence="2">Pyrin domain-containing protein</fullName>
    </recommendedName>
</protein>
<keyword evidence="4" id="KW-1185">Reference proteome</keyword>
<reference evidence="3" key="1">
    <citation type="journal article" date="2023" name="Science">
        <title>Genome structures resolve the early diversification of teleost fishes.</title>
        <authorList>
            <person name="Parey E."/>
            <person name="Louis A."/>
            <person name="Montfort J."/>
            <person name="Bouchez O."/>
            <person name="Roques C."/>
            <person name="Iampietro C."/>
            <person name="Lluch J."/>
            <person name="Castinel A."/>
            <person name="Donnadieu C."/>
            <person name="Desvignes T."/>
            <person name="Floi Bucao C."/>
            <person name="Jouanno E."/>
            <person name="Wen M."/>
            <person name="Mejri S."/>
            <person name="Dirks R."/>
            <person name="Jansen H."/>
            <person name="Henkel C."/>
            <person name="Chen W.J."/>
            <person name="Zahm M."/>
            <person name="Cabau C."/>
            <person name="Klopp C."/>
            <person name="Thompson A.W."/>
            <person name="Robinson-Rechavi M."/>
            <person name="Braasch I."/>
            <person name="Lecointre G."/>
            <person name="Bobe J."/>
            <person name="Postlethwait J.H."/>
            <person name="Berthelot C."/>
            <person name="Roest Crollius H."/>
            <person name="Guiguen Y."/>
        </authorList>
    </citation>
    <scope>NUCLEOTIDE SEQUENCE</scope>
    <source>
        <strain evidence="3">NC1722</strain>
    </source>
</reference>
<evidence type="ECO:0000313" key="3">
    <source>
        <dbReference type="EMBL" id="KAJ8362454.1"/>
    </source>
</evidence>
<comment type="caution">
    <text evidence="3">The sequence shown here is derived from an EMBL/GenBank/DDBJ whole genome shotgun (WGS) entry which is preliminary data.</text>
</comment>
<dbReference type="Proteomes" id="UP001221898">
    <property type="component" value="Unassembled WGS sequence"/>
</dbReference>
<gene>
    <name evidence="3" type="ORF">AAFF_G00373940</name>
</gene>
<name>A0AAD7R4F3_9TELE</name>
<dbReference type="AlphaFoldDB" id="A0AAD7R4F3"/>
<dbReference type="InterPro" id="IPR011029">
    <property type="entry name" value="DEATH-like_dom_sf"/>
</dbReference>
<organism evidence="3 4">
    <name type="scientific">Aldrovandia affinis</name>
    <dbReference type="NCBI Taxonomy" id="143900"/>
    <lineage>
        <taxon>Eukaryota</taxon>
        <taxon>Metazoa</taxon>
        <taxon>Chordata</taxon>
        <taxon>Craniata</taxon>
        <taxon>Vertebrata</taxon>
        <taxon>Euteleostomi</taxon>
        <taxon>Actinopterygii</taxon>
        <taxon>Neopterygii</taxon>
        <taxon>Teleostei</taxon>
        <taxon>Notacanthiformes</taxon>
        <taxon>Halosauridae</taxon>
        <taxon>Aldrovandia</taxon>
    </lineage>
</organism>
<dbReference type="PROSITE" id="PS50824">
    <property type="entry name" value="DAPIN"/>
    <property type="match status" value="1"/>
</dbReference>
<evidence type="ECO:0000313" key="4">
    <source>
        <dbReference type="Proteomes" id="UP001221898"/>
    </source>
</evidence>
<dbReference type="Pfam" id="PF02758">
    <property type="entry name" value="PYRIN"/>
    <property type="match status" value="1"/>
</dbReference>
<evidence type="ECO:0000259" key="2">
    <source>
        <dbReference type="PROSITE" id="PS50824"/>
    </source>
</evidence>
<dbReference type="InterPro" id="IPR004020">
    <property type="entry name" value="DAPIN"/>
</dbReference>
<sequence length="104" mass="11355">MGKTVNDLILGALDSLSAEQLERFKRKLSERQEISYGLIEKESNVDITERIIRKFAIAHTAEVLRAIDLHDQAEDLEKEANARQGASSVAGMGDTGGRASEGRG</sequence>
<dbReference type="SMART" id="SM01289">
    <property type="entry name" value="PYRIN"/>
    <property type="match status" value="1"/>
</dbReference>
<feature type="region of interest" description="Disordered" evidence="1">
    <location>
        <begin position="76"/>
        <end position="104"/>
    </location>
</feature>
<dbReference type="SUPFAM" id="SSF47986">
    <property type="entry name" value="DEATH domain"/>
    <property type="match status" value="1"/>
</dbReference>
<dbReference type="Gene3D" id="1.10.533.10">
    <property type="entry name" value="Death Domain, Fas"/>
    <property type="match status" value="1"/>
</dbReference>
<dbReference type="EMBL" id="JAINUG010000664">
    <property type="protein sequence ID" value="KAJ8362454.1"/>
    <property type="molecule type" value="Genomic_DNA"/>
</dbReference>
<accession>A0AAD7R4F3</accession>
<proteinExistence type="predicted"/>
<evidence type="ECO:0000256" key="1">
    <source>
        <dbReference type="SAM" id="MobiDB-lite"/>
    </source>
</evidence>